<dbReference type="PATRIC" id="fig|762836.4.peg.706"/>
<comment type="caution">
    <text evidence="2">The sequence shown here is derived from an EMBL/GenBank/DDBJ whole genome shotgun (WGS) entry which is preliminary data.</text>
</comment>
<accession>A0A1E7X6J5</accession>
<sequence>MSYSDHPRYVAGITAANTSLRRGLVYALAEDGLARLDHLIYATLRQADAHGVCLVAPRRQLGEIVACGPAGALAAQLASGHLTMFESAFPGGAGQVARLAEELAQVGRQAHQHSTTVLLDHADVLFGEDVQHNLVLARQLRDWAERDNKILVLVLRSAQADALDPMRVLRPCATLFGGIARLCGRQGQQTWQTFHWHHADGVSSDMIQPLLVDDAGACRLAPAQASRNAAPADDEALHMLALRGALLAGETAGAGWQLLDDAATLQAEAAIHPSATLMLPFDGGASFDGLARTVLDLRRSCGCRVKIVVRELHQHMRQSQEALLMHLGANLVMPAGISLSRVSSLWVAVRDQVFQHELPASYEMAVAAAMPDQQQGYLAPDAFLAAVQSSMQRCQEYRIESCMVRLTLVRGLTPLDALRYCQTRRAGDLVTADADAVYLFLYACREADLAAAMKSLLRLPLSELFSVESRYPTARDIADACAALARRARGVADLGAALAATTIQQPGKALASAAVAVAGTTNNGPAPQRHVAVAPASRRPLPLASRLTVAWTAP</sequence>
<dbReference type="AlphaFoldDB" id="A0A1E7X6J5"/>
<protein>
    <recommendedName>
        <fullName evidence="1">Cellulose biosynthesis protein BcsE</fullName>
    </recommendedName>
</protein>
<dbReference type="Proteomes" id="UP000175989">
    <property type="component" value="Unassembled WGS sequence"/>
</dbReference>
<dbReference type="EMBL" id="LROM01000047">
    <property type="protein sequence ID" value="OFA08535.1"/>
    <property type="molecule type" value="Genomic_DNA"/>
</dbReference>
<evidence type="ECO:0000313" key="3">
    <source>
        <dbReference type="Proteomes" id="UP000175989"/>
    </source>
</evidence>
<reference evidence="3" key="1">
    <citation type="journal article" date="2016" name="Front. Microbiol.">
        <title>Molecular Keys to the Janthinobacterium and Duganella spp. Interaction with the Plant Pathogen Fusarium graminearum.</title>
        <authorList>
            <person name="Haack F.S."/>
            <person name="Poehlein A."/>
            <person name="Kroger C."/>
            <person name="Voigt C.A."/>
            <person name="Piepenbring M."/>
            <person name="Bode H.B."/>
            <person name="Daniel R."/>
            <person name="Schafer W."/>
            <person name="Streit W.R."/>
        </authorList>
    </citation>
    <scope>NUCLEOTIDE SEQUENCE [LARGE SCALE GENOMIC DNA]</scope>
    <source>
        <strain evidence="3">T54</strain>
    </source>
</reference>
<gene>
    <name evidence="2" type="ORF">DUPY_06640</name>
</gene>
<dbReference type="OrthoDB" id="5840260at2"/>
<dbReference type="Pfam" id="PF10995">
    <property type="entry name" value="CBP_BcsE"/>
    <property type="match status" value="1"/>
</dbReference>
<name>A0A1E7X6J5_9BURK</name>
<organism evidence="2 3">
    <name type="scientific">Duganella phyllosphaerae</name>
    <dbReference type="NCBI Taxonomy" id="762836"/>
    <lineage>
        <taxon>Bacteria</taxon>
        <taxon>Pseudomonadati</taxon>
        <taxon>Pseudomonadota</taxon>
        <taxon>Betaproteobacteria</taxon>
        <taxon>Burkholderiales</taxon>
        <taxon>Oxalobacteraceae</taxon>
        <taxon>Telluria group</taxon>
        <taxon>Duganella</taxon>
    </lineage>
</organism>
<evidence type="ECO:0000256" key="1">
    <source>
        <dbReference type="NCBIfam" id="TIGR03369"/>
    </source>
</evidence>
<evidence type="ECO:0000313" key="2">
    <source>
        <dbReference type="EMBL" id="OFA08535.1"/>
    </source>
</evidence>
<dbReference type="InterPro" id="IPR017745">
    <property type="entry name" value="BcsE"/>
</dbReference>
<keyword evidence="3" id="KW-1185">Reference proteome</keyword>
<dbReference type="GO" id="GO:0035438">
    <property type="term" value="F:cyclic-di-GMP binding"/>
    <property type="evidence" value="ECO:0007669"/>
    <property type="project" value="InterPro"/>
</dbReference>
<dbReference type="RefSeq" id="WP_070246378.1">
    <property type="nucleotide sequence ID" value="NZ_LROM01000047.1"/>
</dbReference>
<proteinExistence type="predicted"/>
<dbReference type="NCBIfam" id="TIGR03369">
    <property type="entry name" value="cellulose_bcsE"/>
    <property type="match status" value="1"/>
</dbReference>